<dbReference type="GO" id="GO:0003677">
    <property type="term" value="F:DNA binding"/>
    <property type="evidence" value="ECO:0007669"/>
    <property type="project" value="UniProtKB-KW"/>
</dbReference>
<keyword evidence="1" id="KW-0238">DNA-binding</keyword>
<dbReference type="PROSITE" id="PS50943">
    <property type="entry name" value="HTH_CROC1"/>
    <property type="match status" value="1"/>
</dbReference>
<dbReference type="InterPro" id="IPR010982">
    <property type="entry name" value="Lambda_DNA-bd_dom_sf"/>
</dbReference>
<keyword evidence="4" id="KW-1185">Reference proteome</keyword>
<evidence type="ECO:0000313" key="4">
    <source>
        <dbReference type="Proteomes" id="UP000251889"/>
    </source>
</evidence>
<protein>
    <recommendedName>
        <fullName evidence="2">HTH cro/C1-type domain-containing protein</fullName>
    </recommendedName>
</protein>
<sequence>MAYTIIAKKAIGNSLYLEFFLSVLLNVAKQQIRIRYQKQLIKLGKHIRSVREAYGISQEQLAADAEIPYSSVNEIEAGKTNPTIASLMALADALEIPLKDLVGF</sequence>
<dbReference type="CDD" id="cd00093">
    <property type="entry name" value="HTH_XRE"/>
    <property type="match status" value="1"/>
</dbReference>
<dbReference type="SMART" id="SM00530">
    <property type="entry name" value="HTH_XRE"/>
    <property type="match status" value="1"/>
</dbReference>
<dbReference type="PANTHER" id="PTHR46797">
    <property type="entry name" value="HTH-TYPE TRANSCRIPTIONAL REGULATOR"/>
    <property type="match status" value="1"/>
</dbReference>
<name>A0A364XZ83_9BACT</name>
<dbReference type="Gene3D" id="1.10.260.40">
    <property type="entry name" value="lambda repressor-like DNA-binding domains"/>
    <property type="match status" value="1"/>
</dbReference>
<dbReference type="SUPFAM" id="SSF47413">
    <property type="entry name" value="lambda repressor-like DNA-binding domains"/>
    <property type="match status" value="1"/>
</dbReference>
<gene>
    <name evidence="3" type="ORF">DQQ10_18940</name>
</gene>
<organism evidence="3 4">
    <name type="scientific">Pseudochryseolinea flava</name>
    <dbReference type="NCBI Taxonomy" id="2059302"/>
    <lineage>
        <taxon>Bacteria</taxon>
        <taxon>Pseudomonadati</taxon>
        <taxon>Bacteroidota</taxon>
        <taxon>Cytophagia</taxon>
        <taxon>Cytophagales</taxon>
        <taxon>Fulvivirgaceae</taxon>
        <taxon>Pseudochryseolinea</taxon>
    </lineage>
</organism>
<evidence type="ECO:0000313" key="3">
    <source>
        <dbReference type="EMBL" id="RAV99672.1"/>
    </source>
</evidence>
<dbReference type="GO" id="GO:0005829">
    <property type="term" value="C:cytosol"/>
    <property type="evidence" value="ECO:0007669"/>
    <property type="project" value="TreeGrafter"/>
</dbReference>
<feature type="domain" description="HTH cro/C1-type" evidence="2">
    <location>
        <begin position="47"/>
        <end position="101"/>
    </location>
</feature>
<accession>A0A364XZ83</accession>
<reference evidence="3 4" key="1">
    <citation type="submission" date="2018-06" db="EMBL/GenBank/DDBJ databases">
        <title>Chryseolinea flavus sp. nov., a member of the phylum Bacteroidetes isolated from soil.</title>
        <authorList>
            <person name="Li Y."/>
            <person name="Wang J."/>
        </authorList>
    </citation>
    <scope>NUCLEOTIDE SEQUENCE [LARGE SCALE GENOMIC DNA]</scope>
    <source>
        <strain evidence="3 4">SDU1-6</strain>
    </source>
</reference>
<dbReference type="OrthoDB" id="680346at2"/>
<comment type="caution">
    <text evidence="3">The sequence shown here is derived from an EMBL/GenBank/DDBJ whole genome shotgun (WGS) entry which is preliminary data.</text>
</comment>
<evidence type="ECO:0000256" key="1">
    <source>
        <dbReference type="ARBA" id="ARBA00023125"/>
    </source>
</evidence>
<dbReference type="AlphaFoldDB" id="A0A364XZ83"/>
<dbReference type="Pfam" id="PF01381">
    <property type="entry name" value="HTH_3"/>
    <property type="match status" value="1"/>
</dbReference>
<dbReference type="InterPro" id="IPR001387">
    <property type="entry name" value="Cro/C1-type_HTH"/>
</dbReference>
<dbReference type="Proteomes" id="UP000251889">
    <property type="component" value="Unassembled WGS sequence"/>
</dbReference>
<dbReference type="PANTHER" id="PTHR46797:SF1">
    <property type="entry name" value="METHYLPHOSPHONATE SYNTHASE"/>
    <property type="match status" value="1"/>
</dbReference>
<dbReference type="GO" id="GO:0003700">
    <property type="term" value="F:DNA-binding transcription factor activity"/>
    <property type="evidence" value="ECO:0007669"/>
    <property type="project" value="TreeGrafter"/>
</dbReference>
<dbReference type="EMBL" id="QMFY01000010">
    <property type="protein sequence ID" value="RAV99672.1"/>
    <property type="molecule type" value="Genomic_DNA"/>
</dbReference>
<proteinExistence type="predicted"/>
<dbReference type="InterPro" id="IPR050807">
    <property type="entry name" value="TransReg_Diox_bact_type"/>
</dbReference>
<evidence type="ECO:0000259" key="2">
    <source>
        <dbReference type="PROSITE" id="PS50943"/>
    </source>
</evidence>